<comment type="similarity">
    <text evidence="2">Belongs to the major facilitator superfamily. Monocarboxylate porter (TC 2.A.1.13) family.</text>
</comment>
<dbReference type="InterPro" id="IPR036259">
    <property type="entry name" value="MFS_trans_sf"/>
</dbReference>
<dbReference type="SUPFAM" id="SSF103473">
    <property type="entry name" value="MFS general substrate transporter"/>
    <property type="match status" value="1"/>
</dbReference>
<evidence type="ECO:0008006" key="6">
    <source>
        <dbReference type="Google" id="ProtNLM"/>
    </source>
</evidence>
<dbReference type="PANTHER" id="PTHR11360">
    <property type="entry name" value="MONOCARBOXYLATE TRANSPORTER"/>
    <property type="match status" value="1"/>
</dbReference>
<dbReference type="InterPro" id="IPR011701">
    <property type="entry name" value="MFS"/>
</dbReference>
<proteinExistence type="inferred from homology"/>
<gene>
    <name evidence="4" type="ORF">E1B28_006325</name>
</gene>
<feature type="transmembrane region" description="Helical" evidence="3">
    <location>
        <begin position="170"/>
        <end position="191"/>
    </location>
</feature>
<comment type="subcellular location">
    <subcellularLocation>
        <location evidence="1">Membrane</location>
        <topology evidence="1">Multi-pass membrane protein</topology>
    </subcellularLocation>
</comment>
<evidence type="ECO:0000256" key="1">
    <source>
        <dbReference type="ARBA" id="ARBA00004141"/>
    </source>
</evidence>
<dbReference type="Gene3D" id="1.20.1250.20">
    <property type="entry name" value="MFS general substrate transporter like domains"/>
    <property type="match status" value="2"/>
</dbReference>
<evidence type="ECO:0000313" key="4">
    <source>
        <dbReference type="EMBL" id="KAG7095595.1"/>
    </source>
</evidence>
<feature type="transmembrane region" description="Helical" evidence="3">
    <location>
        <begin position="403"/>
        <end position="427"/>
    </location>
</feature>
<evidence type="ECO:0000313" key="5">
    <source>
        <dbReference type="Proteomes" id="UP001049176"/>
    </source>
</evidence>
<evidence type="ECO:0000256" key="3">
    <source>
        <dbReference type="SAM" id="Phobius"/>
    </source>
</evidence>
<feature type="transmembrane region" description="Helical" evidence="3">
    <location>
        <begin position="339"/>
        <end position="364"/>
    </location>
</feature>
<dbReference type="InterPro" id="IPR050327">
    <property type="entry name" value="Proton-linked_MCT"/>
</dbReference>
<organism evidence="4 5">
    <name type="scientific">Marasmius oreades</name>
    <name type="common">fairy-ring Marasmius</name>
    <dbReference type="NCBI Taxonomy" id="181124"/>
    <lineage>
        <taxon>Eukaryota</taxon>
        <taxon>Fungi</taxon>
        <taxon>Dikarya</taxon>
        <taxon>Basidiomycota</taxon>
        <taxon>Agaricomycotina</taxon>
        <taxon>Agaricomycetes</taxon>
        <taxon>Agaricomycetidae</taxon>
        <taxon>Agaricales</taxon>
        <taxon>Marasmiineae</taxon>
        <taxon>Marasmiaceae</taxon>
        <taxon>Marasmius</taxon>
    </lineage>
</organism>
<dbReference type="Proteomes" id="UP001049176">
    <property type="component" value="Chromosome 3"/>
</dbReference>
<feature type="transmembrane region" description="Helical" evidence="3">
    <location>
        <begin position="284"/>
        <end position="303"/>
    </location>
</feature>
<feature type="transmembrane region" description="Helical" evidence="3">
    <location>
        <begin position="376"/>
        <end position="397"/>
    </location>
</feature>
<comment type="caution">
    <text evidence="4">The sequence shown here is derived from an EMBL/GenBank/DDBJ whole genome shotgun (WGS) entry which is preliminary data.</text>
</comment>
<sequence>MQQNHKETDGGSSQVSDPNVALSITEEGYDEMFVPDGGKDAWLTVTGAWFVLFGSFGYLYAFGVYQDYYTRVYLTNHSPSNIAWIGSFQLMMPFALGVVSGKLFDEGYFHIVQITGGLLFTFSLFMLSLAKPQKYYQIFLSQGVGMGIGLGLIFVPSVGIMVHHFKKRKGLASGVALSGSSIGSIIFPIMLNHLIPSVGFAQAVRATGYLVLGTLVIGNCLMKTRLPPRKKRRVQLPPPDIRSFLKDPPYMFAVLGALIASLGFYFPVIYLQLYSVLHSVDMNLAFYSLAILNGSSAVGRVLGNYLADIYGPFNIQVPCTVAIAALVWAVLGINNSGSLIAVSVLYGIFSGAWLALAFACFSSLSSGPQEVGARTGLGLALSSVGSLVAAPIQGQLLTPDFVWIRPIAFSASVLFASSVCFGATRFLQSRKFSSQRV</sequence>
<keyword evidence="3" id="KW-0812">Transmembrane</keyword>
<reference evidence="4" key="1">
    <citation type="journal article" date="2021" name="Genome Biol. Evol.">
        <title>The assembled and annotated genome of the fairy-ring fungus Marasmius oreades.</title>
        <authorList>
            <person name="Hiltunen M."/>
            <person name="Ament-Velasquez S.L."/>
            <person name="Johannesson H."/>
        </authorList>
    </citation>
    <scope>NUCLEOTIDE SEQUENCE</scope>
    <source>
        <strain evidence="4">03SP1</strain>
    </source>
</reference>
<accession>A0A9P7S5C8</accession>
<dbReference type="GO" id="GO:0016020">
    <property type="term" value="C:membrane"/>
    <property type="evidence" value="ECO:0007669"/>
    <property type="project" value="UniProtKB-SubCell"/>
</dbReference>
<dbReference type="RefSeq" id="XP_043012065.1">
    <property type="nucleotide sequence ID" value="XM_043150974.1"/>
</dbReference>
<dbReference type="GeneID" id="66075401"/>
<name>A0A9P7S5C8_9AGAR</name>
<dbReference type="EMBL" id="CM032183">
    <property type="protein sequence ID" value="KAG7095595.1"/>
    <property type="molecule type" value="Genomic_DNA"/>
</dbReference>
<feature type="transmembrane region" description="Helical" evidence="3">
    <location>
        <begin position="82"/>
        <end position="101"/>
    </location>
</feature>
<keyword evidence="3" id="KW-0472">Membrane</keyword>
<dbReference type="AlphaFoldDB" id="A0A9P7S5C8"/>
<dbReference type="OrthoDB" id="6499973at2759"/>
<feature type="transmembrane region" description="Helical" evidence="3">
    <location>
        <begin position="250"/>
        <end position="272"/>
    </location>
</feature>
<feature type="transmembrane region" description="Helical" evidence="3">
    <location>
        <begin position="41"/>
        <end position="62"/>
    </location>
</feature>
<dbReference type="PANTHER" id="PTHR11360:SF234">
    <property type="entry name" value="MFS-TYPE TRANSPORTER DBAD-RELATED"/>
    <property type="match status" value="1"/>
</dbReference>
<feature type="transmembrane region" description="Helical" evidence="3">
    <location>
        <begin position="315"/>
        <end position="333"/>
    </location>
</feature>
<dbReference type="Pfam" id="PF07690">
    <property type="entry name" value="MFS_1"/>
    <property type="match status" value="1"/>
</dbReference>
<keyword evidence="5" id="KW-1185">Reference proteome</keyword>
<dbReference type="KEGG" id="more:E1B28_006325"/>
<feature type="transmembrane region" description="Helical" evidence="3">
    <location>
        <begin position="203"/>
        <end position="222"/>
    </location>
</feature>
<feature type="transmembrane region" description="Helical" evidence="3">
    <location>
        <begin position="108"/>
        <end position="129"/>
    </location>
</feature>
<evidence type="ECO:0000256" key="2">
    <source>
        <dbReference type="ARBA" id="ARBA00006727"/>
    </source>
</evidence>
<dbReference type="GO" id="GO:0022857">
    <property type="term" value="F:transmembrane transporter activity"/>
    <property type="evidence" value="ECO:0007669"/>
    <property type="project" value="InterPro"/>
</dbReference>
<keyword evidence="3" id="KW-1133">Transmembrane helix</keyword>
<feature type="transmembrane region" description="Helical" evidence="3">
    <location>
        <begin position="135"/>
        <end position="158"/>
    </location>
</feature>
<protein>
    <recommendedName>
        <fullName evidence="6">MFS general substrate transporter</fullName>
    </recommendedName>
</protein>